<keyword evidence="7" id="KW-1185">Reference proteome</keyword>
<feature type="repeat" description="ANK" evidence="3">
    <location>
        <begin position="1096"/>
        <end position="1128"/>
    </location>
</feature>
<dbReference type="OrthoDB" id="7464126at2759"/>
<dbReference type="Pfam" id="PF24883">
    <property type="entry name" value="NPHP3_N"/>
    <property type="match status" value="1"/>
</dbReference>
<evidence type="ECO:0000256" key="4">
    <source>
        <dbReference type="SAM" id="MobiDB-lite"/>
    </source>
</evidence>
<feature type="domain" description="Nephrocystin 3-like N-terminal" evidence="5">
    <location>
        <begin position="163"/>
        <end position="326"/>
    </location>
</feature>
<dbReference type="Proteomes" id="UP000620124">
    <property type="component" value="Unassembled WGS sequence"/>
</dbReference>
<evidence type="ECO:0000256" key="2">
    <source>
        <dbReference type="ARBA" id="ARBA00023043"/>
    </source>
</evidence>
<dbReference type="InterPro" id="IPR056884">
    <property type="entry name" value="NPHP3-like_N"/>
</dbReference>
<dbReference type="SUPFAM" id="SSF48403">
    <property type="entry name" value="Ankyrin repeat"/>
    <property type="match status" value="2"/>
</dbReference>
<dbReference type="InterPro" id="IPR002110">
    <property type="entry name" value="Ankyrin_rpt"/>
</dbReference>
<feature type="repeat" description="ANK" evidence="3">
    <location>
        <begin position="998"/>
        <end position="1030"/>
    </location>
</feature>
<gene>
    <name evidence="6" type="ORF">MVEN_00440300</name>
</gene>
<keyword evidence="2 3" id="KW-0040">ANK repeat</keyword>
<feature type="repeat" description="ANK" evidence="3">
    <location>
        <begin position="1030"/>
        <end position="1062"/>
    </location>
</feature>
<dbReference type="PANTHER" id="PTHR23206:SF8">
    <property type="entry name" value="ANKYRIN REPEAT AND KH DOMAIN-CONTAINING 1"/>
    <property type="match status" value="1"/>
</dbReference>
<organism evidence="6 7">
    <name type="scientific">Mycena venus</name>
    <dbReference type="NCBI Taxonomy" id="2733690"/>
    <lineage>
        <taxon>Eukaryota</taxon>
        <taxon>Fungi</taxon>
        <taxon>Dikarya</taxon>
        <taxon>Basidiomycota</taxon>
        <taxon>Agaricomycotina</taxon>
        <taxon>Agaricomycetes</taxon>
        <taxon>Agaricomycetidae</taxon>
        <taxon>Agaricales</taxon>
        <taxon>Marasmiineae</taxon>
        <taxon>Mycenaceae</taxon>
        <taxon>Mycena</taxon>
    </lineage>
</organism>
<evidence type="ECO:0000259" key="5">
    <source>
        <dbReference type="Pfam" id="PF24883"/>
    </source>
</evidence>
<dbReference type="Pfam" id="PF12796">
    <property type="entry name" value="Ank_2"/>
    <property type="match status" value="5"/>
</dbReference>
<reference evidence="6" key="1">
    <citation type="submission" date="2020-05" db="EMBL/GenBank/DDBJ databases">
        <title>Mycena genomes resolve the evolution of fungal bioluminescence.</title>
        <authorList>
            <person name="Tsai I.J."/>
        </authorList>
    </citation>
    <scope>NUCLEOTIDE SEQUENCE</scope>
    <source>
        <strain evidence="6">CCC161011</strain>
    </source>
</reference>
<evidence type="ECO:0000256" key="3">
    <source>
        <dbReference type="PROSITE-ProRule" id="PRU00023"/>
    </source>
</evidence>
<feature type="repeat" description="ANK" evidence="3">
    <location>
        <begin position="966"/>
        <end position="998"/>
    </location>
</feature>
<accession>A0A8H7DAJ8</accession>
<dbReference type="Gene3D" id="1.25.40.20">
    <property type="entry name" value="Ankyrin repeat-containing domain"/>
    <property type="match status" value="5"/>
</dbReference>
<dbReference type="SMART" id="SM00248">
    <property type="entry name" value="ANK"/>
    <property type="match status" value="16"/>
</dbReference>
<feature type="repeat" description="ANK" evidence="3">
    <location>
        <begin position="675"/>
        <end position="707"/>
    </location>
</feature>
<sequence>MQIAVPASRTFRYLVKSGTCCVTALPRGIFIFVGDHALSAGLDRLEACRKLRQELNTPSPMENSSYGQETMASAGIQINVERLMGGAGGSGGPGTHGGTGGTGGHGLGARIIDSAQNVIIHNHSDTNKILDTALEKQLEGWLNAPDPKEKHSRLCGLENRSPCSWLFEDDSFILWKNNPGELLWIQGASGTGKTIISSMIIEHLFEARVLLTNSESIAIAYFYFDFADSAMQSVEHALRRLVLQLSHQNPAPYVTLDQEYKLCDGQTVPTYFKLLEILEKLLRLRRTYLILDALDECKAADHNRVVDFIQKISRWSDIQLHVLVTSQPHNIFEKAFMSLQNLSRITIHADKTLDDIRVYISNELASKSELQFWKPEWGHIATYITQKSAGMFRLAYCLLEQLKECARLDDLQTTLDTLPDNLHDIYSRSLKSIPKIHLLDVQRLLHWLVFSKQPLTLEELEDTISFDFSDPEQYTFDTRKRPKRGIFIKWLSILVSIDSWQENVLDLNGFYYADCTVSLAHSSVQDYLLLEQENHPNLCFSCPVHITEEAAHQLMAKTCVCYLLHFADNLLNEETFPNYPLAMYAAKNWTYHLLCCHDRTGLSNLTMDLLKSGSNQYAALTRLHRGGKYPCWSSFIDPPLYLCAALGYIEGVEFLLDGGADVNAVGQRFIEFGGPHETALHAASMQGYLAIVHLLLEKGADFNAEDRGVTALQLAIRHGHIEIVHLLLEKGANINVNMPSSYGTPLQLASEKGYTDMIHLLIEKGADINAKGRRGSALQIASAKGHLEIVTLLLKNNADINMRGWNGTALQLGSKWGHIEVVRLLLDKGADINAAGEDGTAVQIALKCGHIEIVEILLKKGANVNVDGMQGSALHFASAKGYTETVRLLLRRGANINAMNEGNCSALKLALLQGHNTTFQLLLENGADTTTNNGGTVLQLASKHGRTEIVHLLLEKGADINAMDEENCSALQLASLHGRLKTVCLLLDNGADHNAKSKTGTALQLASYYGHIKIVRCLLKKGANVNAKGEYGTALQLASRNGHIGIIRLLLMEGAHVNAQSGWYGTALQLASEEGYIEIVHLLLAKGAHVNAHSIWNETALQLASRTGHIEIVRLLLENNADVNAQGGWYGTAWRYASKRGHTEIVKLLLEHGATPCIT</sequence>
<feature type="repeat" description="ANK" evidence="3">
    <location>
        <begin position="933"/>
        <end position="965"/>
    </location>
</feature>
<dbReference type="InterPro" id="IPR036770">
    <property type="entry name" value="Ankyrin_rpt-contain_sf"/>
</dbReference>
<dbReference type="SUPFAM" id="SSF52540">
    <property type="entry name" value="P-loop containing nucleoside triphosphate hydrolases"/>
    <property type="match status" value="1"/>
</dbReference>
<dbReference type="PROSITE" id="PS50088">
    <property type="entry name" value="ANK_REPEAT"/>
    <property type="match status" value="15"/>
</dbReference>
<name>A0A8H7DAJ8_9AGAR</name>
<dbReference type="InterPro" id="IPR027417">
    <property type="entry name" value="P-loop_NTPase"/>
</dbReference>
<evidence type="ECO:0000256" key="1">
    <source>
        <dbReference type="ARBA" id="ARBA00022737"/>
    </source>
</evidence>
<feature type="repeat" description="ANK" evidence="3">
    <location>
        <begin position="837"/>
        <end position="869"/>
    </location>
</feature>
<feature type="region of interest" description="Disordered" evidence="4">
    <location>
        <begin position="85"/>
        <end position="106"/>
    </location>
</feature>
<dbReference type="AlphaFoldDB" id="A0A8H7DAJ8"/>
<feature type="repeat" description="ANK" evidence="3">
    <location>
        <begin position="707"/>
        <end position="739"/>
    </location>
</feature>
<dbReference type="Pfam" id="PF00023">
    <property type="entry name" value="Ank"/>
    <property type="match status" value="1"/>
</dbReference>
<evidence type="ECO:0000313" key="6">
    <source>
        <dbReference type="EMBL" id="KAF7365667.1"/>
    </source>
</evidence>
<protein>
    <submittedName>
        <fullName evidence="6">Ankyrin repeat protein</fullName>
    </submittedName>
</protein>
<dbReference type="PRINTS" id="PR01415">
    <property type="entry name" value="ANKYRIN"/>
</dbReference>
<evidence type="ECO:0000313" key="7">
    <source>
        <dbReference type="Proteomes" id="UP000620124"/>
    </source>
</evidence>
<dbReference type="Gene3D" id="3.40.50.300">
    <property type="entry name" value="P-loop containing nucleotide triphosphate hydrolases"/>
    <property type="match status" value="1"/>
</dbReference>
<dbReference type="InterPro" id="IPR051631">
    <property type="entry name" value="Ankyrin-KH/SAM_domain"/>
</dbReference>
<feature type="repeat" description="ANK" evidence="3">
    <location>
        <begin position="902"/>
        <end position="934"/>
    </location>
</feature>
<feature type="repeat" description="ANK" evidence="3">
    <location>
        <begin position="773"/>
        <end position="805"/>
    </location>
</feature>
<feature type="repeat" description="ANK" evidence="3">
    <location>
        <begin position="639"/>
        <end position="667"/>
    </location>
</feature>
<feature type="repeat" description="ANK" evidence="3">
    <location>
        <begin position="805"/>
        <end position="837"/>
    </location>
</feature>
<feature type="repeat" description="ANK" evidence="3">
    <location>
        <begin position="1066"/>
        <end position="1095"/>
    </location>
</feature>
<proteinExistence type="predicted"/>
<keyword evidence="1" id="KW-0677">Repeat</keyword>
<feature type="repeat" description="ANK" evidence="3">
    <location>
        <begin position="869"/>
        <end position="901"/>
    </location>
</feature>
<dbReference type="PANTHER" id="PTHR23206">
    <property type="entry name" value="MASK PROTEIN"/>
    <property type="match status" value="1"/>
</dbReference>
<comment type="caution">
    <text evidence="6">The sequence shown here is derived from an EMBL/GenBank/DDBJ whole genome shotgun (WGS) entry which is preliminary data.</text>
</comment>
<dbReference type="EMBL" id="JACAZI010000003">
    <property type="protein sequence ID" value="KAF7365667.1"/>
    <property type="molecule type" value="Genomic_DNA"/>
</dbReference>
<feature type="repeat" description="ANK" evidence="3">
    <location>
        <begin position="741"/>
        <end position="773"/>
    </location>
</feature>
<dbReference type="PROSITE" id="PS50297">
    <property type="entry name" value="ANK_REP_REGION"/>
    <property type="match status" value="13"/>
</dbReference>